<name>A0A1F5ZTD8_9BACT</name>
<dbReference type="AlphaFoldDB" id="A0A1F5ZTD8"/>
<dbReference type="Proteomes" id="UP000176923">
    <property type="component" value="Unassembled WGS sequence"/>
</dbReference>
<organism evidence="1 2">
    <name type="scientific">Candidatus Gottesmanbacteria bacterium RIFCSPHIGHO2_02_FULL_39_11</name>
    <dbReference type="NCBI Taxonomy" id="1798382"/>
    <lineage>
        <taxon>Bacteria</taxon>
        <taxon>Candidatus Gottesmaniibacteriota</taxon>
    </lineage>
</organism>
<protein>
    <submittedName>
        <fullName evidence="1">Uncharacterized protein</fullName>
    </submittedName>
</protein>
<evidence type="ECO:0000313" key="1">
    <source>
        <dbReference type="EMBL" id="OGG15681.1"/>
    </source>
</evidence>
<dbReference type="EMBL" id="MFJL01000019">
    <property type="protein sequence ID" value="OGG15681.1"/>
    <property type="molecule type" value="Genomic_DNA"/>
</dbReference>
<sequence length="199" mass="23135">MESYSIASLTKRLYDSELSILRLKTLKDILGVTKEPTVYSIIKRLEKSKIIKKIERDHYVFLGRPVTDFEIASSSYTPSYISFESALNSLGILPQFPYEITSATSGKSVKKKMFEKLFTYTHLNKSLFWGYEKKENYLIAEAEKALLDQLYLVSKGIKTIHLEECDFSSIKISKFIHYSKQFPRTRSFETMIETVKKHI</sequence>
<proteinExistence type="predicted"/>
<accession>A0A1F5ZTD8</accession>
<reference evidence="1 2" key="1">
    <citation type="journal article" date="2016" name="Nat. Commun.">
        <title>Thousands of microbial genomes shed light on interconnected biogeochemical processes in an aquifer system.</title>
        <authorList>
            <person name="Anantharaman K."/>
            <person name="Brown C.T."/>
            <person name="Hug L.A."/>
            <person name="Sharon I."/>
            <person name="Castelle C.J."/>
            <person name="Probst A.J."/>
            <person name="Thomas B.C."/>
            <person name="Singh A."/>
            <person name="Wilkins M.J."/>
            <person name="Karaoz U."/>
            <person name="Brodie E.L."/>
            <person name="Williams K.H."/>
            <person name="Hubbard S.S."/>
            <person name="Banfield J.F."/>
        </authorList>
    </citation>
    <scope>NUCLEOTIDE SEQUENCE [LARGE SCALE GENOMIC DNA]</scope>
</reference>
<comment type="caution">
    <text evidence="1">The sequence shown here is derived from an EMBL/GenBank/DDBJ whole genome shotgun (WGS) entry which is preliminary data.</text>
</comment>
<evidence type="ECO:0000313" key="2">
    <source>
        <dbReference type="Proteomes" id="UP000176923"/>
    </source>
</evidence>
<gene>
    <name evidence="1" type="ORF">A3D77_01485</name>
</gene>
<dbReference type="STRING" id="1798382.A3D77_01485"/>